<dbReference type="STRING" id="1777143.AWB82_04984"/>
<dbReference type="Proteomes" id="UP000054596">
    <property type="component" value="Unassembled WGS sequence"/>
</dbReference>
<comment type="caution">
    <text evidence="2">The sequence shown here is derived from an EMBL/GenBank/DDBJ whole genome shotgun (WGS) entry which is preliminary data.</text>
</comment>
<protein>
    <submittedName>
        <fullName evidence="2">Transcriptional regulator</fullName>
    </submittedName>
</protein>
<dbReference type="InterPro" id="IPR000835">
    <property type="entry name" value="HTH_MarR-typ"/>
</dbReference>
<dbReference type="InterPro" id="IPR036390">
    <property type="entry name" value="WH_DNA-bd_sf"/>
</dbReference>
<keyword evidence="3" id="KW-1185">Reference proteome</keyword>
<evidence type="ECO:0000259" key="1">
    <source>
        <dbReference type="Pfam" id="PF13463"/>
    </source>
</evidence>
<proteinExistence type="predicted"/>
<gene>
    <name evidence="2" type="ORF">AWB82_04984</name>
</gene>
<evidence type="ECO:0000313" key="3">
    <source>
        <dbReference type="Proteomes" id="UP000054596"/>
    </source>
</evidence>
<dbReference type="Gene3D" id="1.10.10.10">
    <property type="entry name" value="Winged helix-like DNA-binding domain superfamily/Winged helix DNA-binding domain"/>
    <property type="match status" value="1"/>
</dbReference>
<organism evidence="2 3">
    <name type="scientific">Caballeronia glebae</name>
    <dbReference type="NCBI Taxonomy" id="1777143"/>
    <lineage>
        <taxon>Bacteria</taxon>
        <taxon>Pseudomonadati</taxon>
        <taxon>Pseudomonadota</taxon>
        <taxon>Betaproteobacteria</taxon>
        <taxon>Burkholderiales</taxon>
        <taxon>Burkholderiaceae</taxon>
        <taxon>Caballeronia</taxon>
    </lineage>
</organism>
<feature type="domain" description="HTH marR-type" evidence="1">
    <location>
        <begin position="99"/>
        <end position="164"/>
    </location>
</feature>
<reference evidence="2" key="1">
    <citation type="submission" date="2016-01" db="EMBL/GenBank/DDBJ databases">
        <authorList>
            <person name="Peeters C."/>
        </authorList>
    </citation>
    <scope>NUCLEOTIDE SEQUENCE [LARGE SCALE GENOMIC DNA]</scope>
    <source>
        <strain evidence="2">LMG 29325</strain>
    </source>
</reference>
<evidence type="ECO:0000313" key="2">
    <source>
        <dbReference type="EMBL" id="SAK77327.1"/>
    </source>
</evidence>
<name>A0A158C720_9BURK</name>
<dbReference type="EMBL" id="FCOJ02000042">
    <property type="protein sequence ID" value="SAK77327.1"/>
    <property type="molecule type" value="Genomic_DNA"/>
</dbReference>
<dbReference type="GO" id="GO:0003700">
    <property type="term" value="F:DNA-binding transcription factor activity"/>
    <property type="evidence" value="ECO:0007669"/>
    <property type="project" value="InterPro"/>
</dbReference>
<sequence>MNAAPSQNVTLSINYQEIINTGFRRGASSLAKSTLRYTPTHFKSVIAMPRHPTKIVSSEHLVSEASAELSEFEYGLIMAGNAFNRWMVRCMSAAGAKDMTAVEVSLLHHVSHRDRKKKLADICFVLNIEDTHVATYALKKLVARGYVQSEKSGKEVFFCATPAGRELCGKYREVREACLIETLRESGLSNEQIGEAAQLMRNASGLYDTAARAAASL</sequence>
<dbReference type="Pfam" id="PF13463">
    <property type="entry name" value="HTH_27"/>
    <property type="match status" value="1"/>
</dbReference>
<dbReference type="SUPFAM" id="SSF46785">
    <property type="entry name" value="Winged helix' DNA-binding domain"/>
    <property type="match status" value="1"/>
</dbReference>
<accession>A0A158C720</accession>
<dbReference type="AlphaFoldDB" id="A0A158C720"/>
<dbReference type="InterPro" id="IPR036388">
    <property type="entry name" value="WH-like_DNA-bd_sf"/>
</dbReference>